<feature type="domain" description="Glycosyltransferase subfamily 4-like N-terminal" evidence="1">
    <location>
        <begin position="43"/>
        <end position="115"/>
    </location>
</feature>
<dbReference type="InterPro" id="IPR028098">
    <property type="entry name" value="Glyco_trans_4-like_N"/>
</dbReference>
<dbReference type="EMBL" id="CP124543">
    <property type="protein sequence ID" value="WGV23177.1"/>
    <property type="molecule type" value="Genomic_DNA"/>
</dbReference>
<dbReference type="Proteomes" id="UP001223520">
    <property type="component" value="Chromosome"/>
</dbReference>
<proteinExistence type="predicted"/>
<sequence length="117" mass="13252">MTIKTSLQQLQKLLPSAWLEKIQYIHSNLLFRLILVGGSKTLAFSQKSADVAVASASGQYEALLTRYGVKHFQLNQSREPLNIIKAAWRYREILQAFQPDIVHAHMMTDAEIITKLG</sequence>
<dbReference type="KEGG" id="hbq:QI031_15140"/>
<accession>A0AAJ6NMI4</accession>
<keyword evidence="3" id="KW-1185">Reference proteome</keyword>
<protein>
    <submittedName>
        <fullName evidence="2">Glycosyltransferase</fullName>
    </submittedName>
</protein>
<organism evidence="2 3">
    <name type="scientific">Halotia branconii CENA392</name>
    <dbReference type="NCBI Taxonomy" id="1539056"/>
    <lineage>
        <taxon>Bacteria</taxon>
        <taxon>Bacillati</taxon>
        <taxon>Cyanobacteriota</taxon>
        <taxon>Cyanophyceae</taxon>
        <taxon>Nostocales</taxon>
        <taxon>Nodulariaceae</taxon>
        <taxon>Halotia</taxon>
    </lineage>
</organism>
<reference evidence="2 3" key="1">
    <citation type="journal article" date="2023" name="Limnol Oceanogr Lett">
        <title>Environmental adaptations by the intertidal Antarctic cyanobacterium Halotia branconii CENA392 as revealed using long-read genome sequencing.</title>
        <authorList>
            <person name="Dextro R.B."/>
            <person name="Delbaje E."/>
            <person name="Freitas P.N.N."/>
            <person name="Geraldes V."/>
            <person name="Pinto E."/>
            <person name="Long P.F."/>
            <person name="Fiore M.F."/>
        </authorList>
    </citation>
    <scope>NUCLEOTIDE SEQUENCE [LARGE SCALE GENOMIC DNA]</scope>
    <source>
        <strain evidence="2 3">CENA392</strain>
    </source>
</reference>
<gene>
    <name evidence="2" type="ORF">QI031_15140</name>
</gene>
<dbReference type="Gene3D" id="3.40.50.2000">
    <property type="entry name" value="Glycogen Phosphorylase B"/>
    <property type="match status" value="1"/>
</dbReference>
<dbReference type="SUPFAM" id="SSF53756">
    <property type="entry name" value="UDP-Glycosyltransferase/glycogen phosphorylase"/>
    <property type="match status" value="1"/>
</dbReference>
<dbReference type="AlphaFoldDB" id="A0AAJ6NMI4"/>
<evidence type="ECO:0000259" key="1">
    <source>
        <dbReference type="Pfam" id="PF13477"/>
    </source>
</evidence>
<dbReference type="Pfam" id="PF13477">
    <property type="entry name" value="Glyco_trans_4_2"/>
    <property type="match status" value="1"/>
</dbReference>
<dbReference type="RefSeq" id="WP_281480509.1">
    <property type="nucleotide sequence ID" value="NZ_CP124543.1"/>
</dbReference>
<name>A0AAJ6NMI4_9CYAN</name>
<evidence type="ECO:0000313" key="2">
    <source>
        <dbReference type="EMBL" id="WGV23177.1"/>
    </source>
</evidence>
<evidence type="ECO:0000313" key="3">
    <source>
        <dbReference type="Proteomes" id="UP001223520"/>
    </source>
</evidence>